<keyword evidence="1" id="KW-0472">Membrane</keyword>
<keyword evidence="1" id="KW-0812">Transmembrane</keyword>
<dbReference type="InterPro" id="IPR017853">
    <property type="entry name" value="GH"/>
</dbReference>
<gene>
    <name evidence="2" type="ORF">GNQ08_09370</name>
</gene>
<sequence>MRVAGIIAQRKRLAVIVIGGVLLMLAVVLTLVFLPANDPQPKATWIWDTAQIEQRPEEIVDFAEREDVKVIFLQIGGGVGNDSYRRFISLAASHGIEVHALNGHPEWALREQRREGDDFLNWVAVYNRGVSPEERFKGVQFDVEPYLLKTWTKERESIVEQWMEGIRAWTETAKYNNLQIGAAVPFWLDEIDHPSKSVPLPLGNWMVDRFDYLAIMAYRDTAGRSYELARTTLSEADRQKKQVWVGVELGESTEGPGVSFHGQPLASLNREMKQLEKLGGRHASFAGVAVHSYESWNSKLRQPGK</sequence>
<organism evidence="2 3">
    <name type="scientific">Paenibacillus macerans</name>
    <name type="common">Bacillus macerans</name>
    <dbReference type="NCBI Taxonomy" id="44252"/>
    <lineage>
        <taxon>Bacteria</taxon>
        <taxon>Bacillati</taxon>
        <taxon>Bacillota</taxon>
        <taxon>Bacilli</taxon>
        <taxon>Bacillales</taxon>
        <taxon>Paenibacillaceae</taxon>
        <taxon>Paenibacillus</taxon>
    </lineage>
</organism>
<comment type="caution">
    <text evidence="2">The sequence shown here is derived from an EMBL/GenBank/DDBJ whole genome shotgun (WGS) entry which is preliminary data.</text>
</comment>
<evidence type="ECO:0000313" key="3">
    <source>
        <dbReference type="Proteomes" id="UP000442469"/>
    </source>
</evidence>
<name>A0A6N8EWD8_PAEMA</name>
<accession>A0A6N8EWD8</accession>
<reference evidence="2 3" key="1">
    <citation type="submission" date="2019-11" db="EMBL/GenBank/DDBJ databases">
        <title>Draft genome sequences of five Paenibacillus species of dairy origin.</title>
        <authorList>
            <person name="Olajide A.M."/>
            <person name="Chen S."/>
            <person name="Lapointe G."/>
        </authorList>
    </citation>
    <scope>NUCLEOTIDE SEQUENCE [LARGE SCALE GENOMIC DNA]</scope>
    <source>
        <strain evidence="2 3">3CT49</strain>
    </source>
</reference>
<proteinExistence type="predicted"/>
<dbReference type="SUPFAM" id="SSF51445">
    <property type="entry name" value="(Trans)glycosidases"/>
    <property type="match status" value="1"/>
</dbReference>
<dbReference type="EMBL" id="WNZZ01000005">
    <property type="protein sequence ID" value="MUG22618.1"/>
    <property type="molecule type" value="Genomic_DNA"/>
</dbReference>
<dbReference type="AlphaFoldDB" id="A0A6N8EWD8"/>
<evidence type="ECO:0000256" key="1">
    <source>
        <dbReference type="SAM" id="Phobius"/>
    </source>
</evidence>
<feature type="transmembrane region" description="Helical" evidence="1">
    <location>
        <begin position="12"/>
        <end position="34"/>
    </location>
</feature>
<keyword evidence="1" id="KW-1133">Transmembrane helix</keyword>
<dbReference type="Proteomes" id="UP000442469">
    <property type="component" value="Unassembled WGS sequence"/>
</dbReference>
<protein>
    <submittedName>
        <fullName evidence="2">Uncharacterized protein</fullName>
    </submittedName>
</protein>
<evidence type="ECO:0000313" key="2">
    <source>
        <dbReference type="EMBL" id="MUG22618.1"/>
    </source>
</evidence>